<sequence>MRIVIVGAGFTGIQLAKLLINEKNQVAVVDNDENTIRHASNQLDCTVMCADGNNLETLEELGIAKADALVCVTSSDEVNMITCSLVDAVYPDILKIARVRNYAYYVNTAKAEKKHSNTFAGKHRPLYGVNYMIHPDVEAADAIVQAVENGAVGNVITFDNTDLEIARITITEGSEFDGALLKDLRTKTDIKFLVAYIEKNGETMLPSGDTKLEADTIIGVLVSKDNISEVMKLCGGEQKELRKVALIGAGRIGTIVAEKLMGGTQKASGIARLFTSIKAKRNFDFVIIDNNDELTKAASEKFPEARVMRADATDESFLRDEGIVNFDLAICTTHNHEMNMVLAAYLESLGVKQTVSLVGSSAFAEISRKLGIDVPVPLRDAVVDSIMSHLRGKSVKEIHTVTNGQLEIVECEVTSDSKASGKELKEISNPGSFLVLMDKKSGVDQYQIATGTTRITAGDHIVLITVAENSKKVLAFFGSGE</sequence>
<name>A0A1H9GIP4_9SPIR</name>
<dbReference type="AlphaFoldDB" id="A0A1H9GIP4"/>
<feature type="domain" description="RCK N-terminal" evidence="7">
    <location>
        <begin position="241"/>
        <end position="383"/>
    </location>
</feature>
<dbReference type="InterPro" id="IPR050721">
    <property type="entry name" value="Trk_Ktr_HKT_K-transport"/>
</dbReference>
<dbReference type="PROSITE" id="PS51202">
    <property type="entry name" value="RCK_C"/>
    <property type="match status" value="2"/>
</dbReference>
<reference evidence="9 10" key="1">
    <citation type="submission" date="2016-10" db="EMBL/GenBank/DDBJ databases">
        <authorList>
            <person name="de Groot N.N."/>
        </authorList>
    </citation>
    <scope>NUCLEOTIDE SEQUENCE [LARGE SCALE GENOMIC DNA]</scope>
    <source>
        <strain evidence="9 10">B25</strain>
    </source>
</reference>
<protein>
    <recommendedName>
        <fullName evidence="1">Trk system potassium uptake protein TrkA</fullName>
    </recommendedName>
</protein>
<organism evidence="9 10">
    <name type="scientific">Treponema bryantii</name>
    <dbReference type="NCBI Taxonomy" id="163"/>
    <lineage>
        <taxon>Bacteria</taxon>
        <taxon>Pseudomonadati</taxon>
        <taxon>Spirochaetota</taxon>
        <taxon>Spirochaetia</taxon>
        <taxon>Spirochaetales</taxon>
        <taxon>Treponemataceae</taxon>
        <taxon>Treponema</taxon>
    </lineage>
</organism>
<feature type="domain" description="RCK C-terminal" evidence="8">
    <location>
        <begin position="153"/>
        <end position="236"/>
    </location>
</feature>
<dbReference type="Gene3D" id="3.40.50.720">
    <property type="entry name" value="NAD(P)-binding Rossmann-like Domain"/>
    <property type="match status" value="2"/>
</dbReference>
<dbReference type="RefSeq" id="WP_074643601.1">
    <property type="nucleotide sequence ID" value="NZ_FOFU01000005.1"/>
</dbReference>
<evidence type="ECO:0000256" key="1">
    <source>
        <dbReference type="ARBA" id="ARBA00017378"/>
    </source>
</evidence>
<dbReference type="GO" id="GO:0015079">
    <property type="term" value="F:potassium ion transmembrane transporter activity"/>
    <property type="evidence" value="ECO:0007669"/>
    <property type="project" value="InterPro"/>
</dbReference>
<feature type="domain" description="RCK N-terminal" evidence="7">
    <location>
        <begin position="1"/>
        <end position="121"/>
    </location>
</feature>
<dbReference type="Gene3D" id="3.30.70.1450">
    <property type="entry name" value="Regulator of K+ conductance, C-terminal domain"/>
    <property type="match status" value="2"/>
</dbReference>
<dbReference type="InterPro" id="IPR003148">
    <property type="entry name" value="RCK_N"/>
</dbReference>
<gene>
    <name evidence="9" type="ORF">SAMN04487977_10513</name>
</gene>
<dbReference type="SUPFAM" id="SSF51735">
    <property type="entry name" value="NAD(P)-binding Rossmann-fold domains"/>
    <property type="match status" value="2"/>
</dbReference>
<dbReference type="InterPro" id="IPR036721">
    <property type="entry name" value="RCK_C_sf"/>
</dbReference>
<accession>A0A1H9GIP4</accession>
<evidence type="ECO:0000256" key="4">
    <source>
        <dbReference type="ARBA" id="ARBA00022958"/>
    </source>
</evidence>
<dbReference type="InterPro" id="IPR036291">
    <property type="entry name" value="NAD(P)-bd_dom_sf"/>
</dbReference>
<evidence type="ECO:0000256" key="3">
    <source>
        <dbReference type="ARBA" id="ARBA00022538"/>
    </source>
</evidence>
<dbReference type="PANTHER" id="PTHR43833">
    <property type="entry name" value="POTASSIUM CHANNEL PROTEIN 2-RELATED-RELATED"/>
    <property type="match status" value="1"/>
</dbReference>
<keyword evidence="10" id="KW-1185">Reference proteome</keyword>
<dbReference type="PANTHER" id="PTHR43833:SF5">
    <property type="entry name" value="TRK SYSTEM POTASSIUM UPTAKE PROTEIN TRKA"/>
    <property type="match status" value="1"/>
</dbReference>
<dbReference type="EMBL" id="FOFU01000005">
    <property type="protein sequence ID" value="SEQ49903.1"/>
    <property type="molecule type" value="Genomic_DNA"/>
</dbReference>
<evidence type="ECO:0000259" key="8">
    <source>
        <dbReference type="PROSITE" id="PS51202"/>
    </source>
</evidence>
<dbReference type="PROSITE" id="PS51201">
    <property type="entry name" value="RCK_N"/>
    <property type="match status" value="2"/>
</dbReference>
<dbReference type="Pfam" id="PF02080">
    <property type="entry name" value="TrkA_C"/>
    <property type="match status" value="2"/>
</dbReference>
<dbReference type="OrthoDB" id="9775180at2"/>
<keyword evidence="2" id="KW-0813">Transport</keyword>
<dbReference type="eggNOG" id="COG0569">
    <property type="taxonomic scope" value="Bacteria"/>
</dbReference>
<dbReference type="InterPro" id="IPR006036">
    <property type="entry name" value="K_uptake_TrkA"/>
</dbReference>
<proteinExistence type="predicted"/>
<dbReference type="SUPFAM" id="SSF116726">
    <property type="entry name" value="TrkA C-terminal domain-like"/>
    <property type="match status" value="2"/>
</dbReference>
<evidence type="ECO:0000259" key="7">
    <source>
        <dbReference type="PROSITE" id="PS51201"/>
    </source>
</evidence>
<keyword evidence="3" id="KW-0633">Potassium transport</keyword>
<keyword evidence="5" id="KW-0520">NAD</keyword>
<evidence type="ECO:0000256" key="2">
    <source>
        <dbReference type="ARBA" id="ARBA00022448"/>
    </source>
</evidence>
<dbReference type="Proteomes" id="UP000182360">
    <property type="component" value="Unassembled WGS sequence"/>
</dbReference>
<evidence type="ECO:0000256" key="5">
    <source>
        <dbReference type="ARBA" id="ARBA00023027"/>
    </source>
</evidence>
<dbReference type="STRING" id="163.SAMN04487775_10178"/>
<dbReference type="Pfam" id="PF02254">
    <property type="entry name" value="TrkA_N"/>
    <property type="match status" value="2"/>
</dbReference>
<dbReference type="PRINTS" id="PR00335">
    <property type="entry name" value="KUPTAKETRKA"/>
</dbReference>
<keyword evidence="6" id="KW-0406">Ion transport</keyword>
<dbReference type="InterPro" id="IPR006037">
    <property type="entry name" value="RCK_C"/>
</dbReference>
<feature type="domain" description="RCK C-terminal" evidence="8">
    <location>
        <begin position="396"/>
        <end position="479"/>
    </location>
</feature>
<keyword evidence="4" id="KW-0630">Potassium</keyword>
<evidence type="ECO:0000313" key="9">
    <source>
        <dbReference type="EMBL" id="SEQ49903.1"/>
    </source>
</evidence>
<evidence type="ECO:0000313" key="10">
    <source>
        <dbReference type="Proteomes" id="UP000182360"/>
    </source>
</evidence>
<evidence type="ECO:0000256" key="6">
    <source>
        <dbReference type="ARBA" id="ARBA00023065"/>
    </source>
</evidence>
<dbReference type="GO" id="GO:0005886">
    <property type="term" value="C:plasma membrane"/>
    <property type="evidence" value="ECO:0007669"/>
    <property type="project" value="InterPro"/>
</dbReference>